<organism evidence="1 2">
    <name type="scientific">Roseateles agri</name>
    <dbReference type="NCBI Taxonomy" id="3098619"/>
    <lineage>
        <taxon>Bacteria</taxon>
        <taxon>Pseudomonadati</taxon>
        <taxon>Pseudomonadota</taxon>
        <taxon>Betaproteobacteria</taxon>
        <taxon>Burkholderiales</taxon>
        <taxon>Sphaerotilaceae</taxon>
        <taxon>Roseateles</taxon>
    </lineage>
</organism>
<dbReference type="RefSeq" id="WP_320424851.1">
    <property type="nucleotide sequence ID" value="NZ_JAXCLA010000006.1"/>
</dbReference>
<name>A0ABU5DKR2_9BURK</name>
<evidence type="ECO:0008006" key="3">
    <source>
        <dbReference type="Google" id="ProtNLM"/>
    </source>
</evidence>
<gene>
    <name evidence="1" type="ORF">SNE35_20440</name>
</gene>
<evidence type="ECO:0000313" key="2">
    <source>
        <dbReference type="Proteomes" id="UP001285263"/>
    </source>
</evidence>
<proteinExistence type="predicted"/>
<sequence>MLSFFDGLRGAADPRACESTVRYVFGLIWPRACIDCACDADGFVVGVREDELRHTVRVPFELLGFNEGLALVRAVYRSGIPGTLRRANAAQAVSL</sequence>
<accession>A0ABU5DKR2</accession>
<protein>
    <recommendedName>
        <fullName evidence="3">DUF2470 domain-containing protein</fullName>
    </recommendedName>
</protein>
<comment type="caution">
    <text evidence="1">The sequence shown here is derived from an EMBL/GenBank/DDBJ whole genome shotgun (WGS) entry which is preliminary data.</text>
</comment>
<dbReference type="EMBL" id="JAXCLA010000006">
    <property type="protein sequence ID" value="MDY0746893.1"/>
    <property type="molecule type" value="Genomic_DNA"/>
</dbReference>
<reference evidence="1 2" key="1">
    <citation type="submission" date="2023-11" db="EMBL/GenBank/DDBJ databases">
        <title>Paucibacter sp. nov., isolated from fresh soil in Korea.</title>
        <authorList>
            <person name="Le N.T.T."/>
        </authorList>
    </citation>
    <scope>NUCLEOTIDE SEQUENCE [LARGE SCALE GENOMIC DNA]</scope>
    <source>
        <strain evidence="1 2">R3-3</strain>
    </source>
</reference>
<dbReference type="Proteomes" id="UP001285263">
    <property type="component" value="Unassembled WGS sequence"/>
</dbReference>
<evidence type="ECO:0000313" key="1">
    <source>
        <dbReference type="EMBL" id="MDY0746893.1"/>
    </source>
</evidence>
<keyword evidence="2" id="KW-1185">Reference proteome</keyword>